<evidence type="ECO:0000256" key="7">
    <source>
        <dbReference type="ARBA" id="ARBA00022840"/>
    </source>
</evidence>
<accession>A0A506TZ47</accession>
<dbReference type="CDD" id="cd00484">
    <property type="entry name" value="PEPCK_ATP"/>
    <property type="match status" value="1"/>
</dbReference>
<dbReference type="RefSeq" id="WP_141167862.1">
    <property type="nucleotide sequence ID" value="NZ_VHLH01000030.1"/>
</dbReference>
<evidence type="ECO:0000256" key="5">
    <source>
        <dbReference type="ARBA" id="ARBA00022741"/>
    </source>
</evidence>
<organism evidence="11 12">
    <name type="scientific">Pararhizobium mangrovi</name>
    <dbReference type="NCBI Taxonomy" id="2590452"/>
    <lineage>
        <taxon>Bacteria</taxon>
        <taxon>Pseudomonadati</taxon>
        <taxon>Pseudomonadota</taxon>
        <taxon>Alphaproteobacteria</taxon>
        <taxon>Hyphomicrobiales</taxon>
        <taxon>Rhizobiaceae</taxon>
        <taxon>Rhizobium/Agrobacterium group</taxon>
        <taxon>Pararhizobium</taxon>
    </lineage>
</organism>
<keyword evidence="11" id="KW-0418">Kinase</keyword>
<evidence type="ECO:0000313" key="11">
    <source>
        <dbReference type="EMBL" id="TPW26478.1"/>
    </source>
</evidence>
<dbReference type="PANTHER" id="PTHR30031">
    <property type="entry name" value="PHOSPHOENOLPYRUVATE CARBOXYKINASE ATP"/>
    <property type="match status" value="1"/>
</dbReference>
<dbReference type="NCBIfam" id="NF006822">
    <property type="entry name" value="PRK09344.1-4"/>
    <property type="match status" value="1"/>
</dbReference>
<sequence length="540" mass="59000">MLENRRESGVRNPSFGLAEAGFRKLGHVHYNADVEVLAEAAVSRGQARRTAHGALVATTGRHTGRSPTDKHIVRHPRIEDEIWWDANRAMEPARFQVLLSDFLSHAEGCDLYVQDLMAGADPEHALPTRVVTEYAWHSLFIRNLLIRPEEAQLERFMPRLTIIDLPSFKADPRRHGCRSETVIALDLTRGLVLIGGTEYAGEMKKAVFTMLNYLLPAKDVLPMHCSANVGAKGDTSLFFGLSGTGKTTLSADPDRTLVGDDEHGWSEEGIFNFEGGCYAKTIKLSREAEPDIYAATEKPGTILENVVLDDAALPDFDDATLTENTRAAYPLHFIANAGESGRAGHPRAIVMLTADAFGVMPPLARLSPEQAMFHFLSGYTAKVAGTERGVDEPEATFSACFGAPFLPRHPAVYGALLGERIERHGVSCWLVNTGWTGGPFGTGRRMPIAATRRMLSAALDGELDEADFRVDENFGFEVPVAVSGVEPDLLDPRTTWADPAAYDRMAHKLVAMFAENFARFEAHVGPAVRKAAPAVLRKAG</sequence>
<dbReference type="HAMAP" id="MF_00453">
    <property type="entry name" value="PEPCK_ATP"/>
    <property type="match status" value="1"/>
</dbReference>
<feature type="binding site" evidence="10">
    <location>
        <position position="289"/>
    </location>
    <ligand>
        <name>ATP</name>
        <dbReference type="ChEBI" id="CHEBI:30616"/>
    </ligand>
</feature>
<dbReference type="SUPFAM" id="SSF53795">
    <property type="entry name" value="PEP carboxykinase-like"/>
    <property type="match status" value="1"/>
</dbReference>
<evidence type="ECO:0000256" key="2">
    <source>
        <dbReference type="ARBA" id="ARBA00006052"/>
    </source>
</evidence>
<dbReference type="GO" id="GO:0005829">
    <property type="term" value="C:cytosol"/>
    <property type="evidence" value="ECO:0007669"/>
    <property type="project" value="TreeGrafter"/>
</dbReference>
<dbReference type="GO" id="GO:0005524">
    <property type="term" value="F:ATP binding"/>
    <property type="evidence" value="ECO:0007669"/>
    <property type="project" value="UniProtKB-UniRule"/>
</dbReference>
<reference evidence="11 12" key="1">
    <citation type="submission" date="2019-06" db="EMBL/GenBank/DDBJ databases">
        <authorList>
            <person name="Li M."/>
        </authorList>
    </citation>
    <scope>NUCLEOTIDE SEQUENCE [LARGE SCALE GENOMIC DNA]</scope>
    <source>
        <strain evidence="11 12">BGMRC6574</strain>
    </source>
</reference>
<dbReference type="InterPro" id="IPR008210">
    <property type="entry name" value="PEP_carboxykinase_N"/>
</dbReference>
<keyword evidence="10" id="KW-0479">Metal-binding</keyword>
<dbReference type="Gene3D" id="2.170.8.10">
    <property type="entry name" value="Phosphoenolpyruvate Carboxykinase, domain 2"/>
    <property type="match status" value="1"/>
</dbReference>
<feature type="binding site" evidence="10">
    <location>
        <position position="205"/>
    </location>
    <ligand>
        <name>ATP</name>
        <dbReference type="ChEBI" id="CHEBI:30616"/>
    </ligand>
</feature>
<dbReference type="GO" id="GO:0006094">
    <property type="term" value="P:gluconeogenesis"/>
    <property type="evidence" value="ECO:0007669"/>
    <property type="project" value="UniProtKB-UniRule"/>
</dbReference>
<evidence type="ECO:0000256" key="4">
    <source>
        <dbReference type="ARBA" id="ARBA00022432"/>
    </source>
</evidence>
<dbReference type="InterPro" id="IPR001272">
    <property type="entry name" value="PEP_carboxykinase_ATP"/>
</dbReference>
<keyword evidence="12" id="KW-1185">Reference proteome</keyword>
<evidence type="ECO:0000256" key="6">
    <source>
        <dbReference type="ARBA" id="ARBA00022793"/>
    </source>
</evidence>
<evidence type="ECO:0000256" key="9">
    <source>
        <dbReference type="ARBA" id="ARBA00047371"/>
    </source>
</evidence>
<comment type="function">
    <text evidence="10">Involved in the gluconeogenesis. Catalyzes the conversion of oxaloacetate (OAA) to phosphoenolpyruvate (PEP) through direct phosphoryl transfer between the nucleoside triphosphate and OAA.</text>
</comment>
<feature type="binding site" evidence="10">
    <location>
        <position position="326"/>
    </location>
    <ligand>
        <name>substrate</name>
    </ligand>
</feature>
<dbReference type="PIRSF" id="PIRSF006294">
    <property type="entry name" value="PEP_crbxkin"/>
    <property type="match status" value="1"/>
</dbReference>
<dbReference type="Gene3D" id="3.40.449.10">
    <property type="entry name" value="Phosphoenolpyruvate Carboxykinase, domain 1"/>
    <property type="match status" value="1"/>
</dbReference>
<name>A0A506TZ47_9HYPH</name>
<feature type="binding site" evidence="10">
    <location>
        <position position="451"/>
    </location>
    <ligand>
        <name>ATP</name>
        <dbReference type="ChEBI" id="CHEBI:30616"/>
    </ligand>
</feature>
<keyword evidence="11" id="KW-0670">Pyruvate</keyword>
<dbReference type="Gene3D" id="3.90.228.20">
    <property type="match status" value="1"/>
</dbReference>
<dbReference type="NCBIfam" id="NF006820">
    <property type="entry name" value="PRK09344.1-2"/>
    <property type="match status" value="1"/>
</dbReference>
<keyword evidence="4 10" id="KW-0312">Gluconeogenesis</keyword>
<feature type="binding site" evidence="10">
    <location>
        <position position="199"/>
    </location>
    <ligand>
        <name>substrate</name>
    </ligand>
</feature>
<dbReference type="UniPathway" id="UPA00138"/>
<comment type="caution">
    <text evidence="11">The sequence shown here is derived from an EMBL/GenBank/DDBJ whole genome shotgun (WGS) entry which is preliminary data.</text>
</comment>
<protein>
    <recommendedName>
        <fullName evidence="3 10">Phosphoenolpyruvate carboxykinase (ATP)</fullName>
        <shortName evidence="10">PCK</shortName>
        <shortName evidence="10">PEP carboxykinase</shortName>
        <shortName evidence="10">PEPCK</shortName>
        <ecNumber evidence="3 10">4.1.1.49</ecNumber>
    </recommendedName>
</protein>
<feature type="binding site" evidence="10">
    <location>
        <position position="326"/>
    </location>
    <ligand>
        <name>ATP</name>
        <dbReference type="ChEBI" id="CHEBI:30616"/>
    </ligand>
</feature>
<keyword evidence="5 10" id="KW-0547">Nucleotide-binding</keyword>
<dbReference type="Pfam" id="PF01293">
    <property type="entry name" value="PEPCK_ATP"/>
    <property type="match status" value="1"/>
</dbReference>
<evidence type="ECO:0000313" key="12">
    <source>
        <dbReference type="Proteomes" id="UP000320314"/>
    </source>
</evidence>
<keyword evidence="11" id="KW-0808">Transferase</keyword>
<dbReference type="EMBL" id="VHLH01000030">
    <property type="protein sequence ID" value="TPW26478.1"/>
    <property type="molecule type" value="Genomic_DNA"/>
</dbReference>
<feature type="binding site" evidence="10">
    <location>
        <position position="65"/>
    </location>
    <ligand>
        <name>substrate</name>
    </ligand>
</feature>
<proteinExistence type="inferred from homology"/>
<keyword evidence="8 10" id="KW-0456">Lyase</keyword>
<evidence type="ECO:0000256" key="1">
    <source>
        <dbReference type="ARBA" id="ARBA00004742"/>
    </source>
</evidence>
<evidence type="ECO:0000256" key="8">
    <source>
        <dbReference type="ARBA" id="ARBA00023239"/>
    </source>
</evidence>
<keyword evidence="6 10" id="KW-0210">Decarboxylase</keyword>
<comment type="caution">
    <text evidence="10">Lacks conserved residue(s) required for the propagation of feature annotation.</text>
</comment>
<keyword evidence="10" id="KW-0464">Manganese</keyword>
<comment type="catalytic activity">
    <reaction evidence="9 10">
        <text>oxaloacetate + ATP = phosphoenolpyruvate + ADP + CO2</text>
        <dbReference type="Rhea" id="RHEA:18617"/>
        <dbReference type="ChEBI" id="CHEBI:16452"/>
        <dbReference type="ChEBI" id="CHEBI:16526"/>
        <dbReference type="ChEBI" id="CHEBI:30616"/>
        <dbReference type="ChEBI" id="CHEBI:58702"/>
        <dbReference type="ChEBI" id="CHEBI:456216"/>
        <dbReference type="EC" id="4.1.1.49"/>
    </reaction>
</comment>
<evidence type="ECO:0000256" key="10">
    <source>
        <dbReference type="HAMAP-Rule" id="MF_00453"/>
    </source>
</evidence>
<keyword evidence="10" id="KW-0963">Cytoplasm</keyword>
<comment type="similarity">
    <text evidence="2 10">Belongs to the phosphoenolpyruvate carboxykinase (ATP) family.</text>
</comment>
<dbReference type="NCBIfam" id="TIGR00224">
    <property type="entry name" value="pckA"/>
    <property type="match status" value="1"/>
</dbReference>
<dbReference type="InterPro" id="IPR013035">
    <property type="entry name" value="PEP_carboxykinase_C"/>
</dbReference>
<feature type="binding site" evidence="10">
    <location>
        <position position="261"/>
    </location>
    <ligand>
        <name>Mn(2+)</name>
        <dbReference type="ChEBI" id="CHEBI:29035"/>
    </ligand>
</feature>
<feature type="binding site" evidence="10">
    <location>
        <position position="205"/>
    </location>
    <ligand>
        <name>Mn(2+)</name>
        <dbReference type="ChEBI" id="CHEBI:29035"/>
    </ligand>
</feature>
<comment type="cofactor">
    <cofactor evidence="10">
        <name>Mn(2+)</name>
        <dbReference type="ChEBI" id="CHEBI:29035"/>
    </cofactor>
    <text evidence="10">Binds 1 Mn(2+) ion per subunit.</text>
</comment>
<dbReference type="OrthoDB" id="9806325at2"/>
<dbReference type="EC" id="4.1.1.49" evidence="3 10"/>
<dbReference type="PANTHER" id="PTHR30031:SF0">
    <property type="entry name" value="PHOSPHOENOLPYRUVATE CARBOXYKINASE (ATP)"/>
    <property type="match status" value="1"/>
</dbReference>
<evidence type="ECO:0000256" key="3">
    <source>
        <dbReference type="ARBA" id="ARBA00012363"/>
    </source>
</evidence>
<feature type="binding site" evidence="10">
    <location>
        <position position="224"/>
    </location>
    <ligand>
        <name>ATP</name>
        <dbReference type="ChEBI" id="CHEBI:30616"/>
    </ligand>
</feature>
<dbReference type="AlphaFoldDB" id="A0A506TZ47"/>
<feature type="binding site" evidence="10">
    <location>
        <position position="205"/>
    </location>
    <ligand>
        <name>substrate</name>
    </ligand>
</feature>
<dbReference type="GO" id="GO:0046872">
    <property type="term" value="F:metal ion binding"/>
    <property type="evidence" value="ECO:0007669"/>
    <property type="project" value="UniProtKB-KW"/>
</dbReference>
<feature type="binding site" evidence="10">
    <location>
        <begin position="240"/>
        <end position="248"/>
    </location>
    <ligand>
        <name>ATP</name>
        <dbReference type="ChEBI" id="CHEBI:30616"/>
    </ligand>
</feature>
<dbReference type="GO" id="GO:0004612">
    <property type="term" value="F:phosphoenolpyruvate carboxykinase (ATP) activity"/>
    <property type="evidence" value="ECO:0007669"/>
    <property type="project" value="UniProtKB-UniRule"/>
</dbReference>
<comment type="pathway">
    <text evidence="1 10">Carbohydrate biosynthesis; gluconeogenesis.</text>
</comment>
<dbReference type="Proteomes" id="UP000320314">
    <property type="component" value="Unassembled WGS sequence"/>
</dbReference>
<feature type="binding site" evidence="10">
    <location>
        <position position="224"/>
    </location>
    <ligand>
        <name>Mn(2+)</name>
        <dbReference type="ChEBI" id="CHEBI:29035"/>
    </ligand>
</feature>
<dbReference type="SUPFAM" id="SSF68923">
    <property type="entry name" value="PEP carboxykinase N-terminal domain"/>
    <property type="match status" value="1"/>
</dbReference>
<keyword evidence="7 10" id="KW-0067">ATP-binding</keyword>
<comment type="subcellular location">
    <subcellularLocation>
        <location evidence="10">Cytoplasm</location>
    </subcellularLocation>
</comment>
<dbReference type="NCBIfam" id="NF006821">
    <property type="entry name" value="PRK09344.1-3"/>
    <property type="match status" value="1"/>
</dbReference>
<dbReference type="GO" id="GO:0016301">
    <property type="term" value="F:kinase activity"/>
    <property type="evidence" value="ECO:0007669"/>
    <property type="project" value="UniProtKB-KW"/>
</dbReference>
<gene>
    <name evidence="10" type="primary">pckA</name>
    <name evidence="11" type="ORF">FJU11_14860</name>
</gene>